<organism evidence="1 2">
    <name type="scientific">Knoellia sinensis KCTC 19936</name>
    <dbReference type="NCBI Taxonomy" id="1385520"/>
    <lineage>
        <taxon>Bacteria</taxon>
        <taxon>Bacillati</taxon>
        <taxon>Actinomycetota</taxon>
        <taxon>Actinomycetes</taxon>
        <taxon>Micrococcales</taxon>
        <taxon>Intrasporangiaceae</taxon>
        <taxon>Knoellia</taxon>
    </lineage>
</organism>
<evidence type="ECO:0000313" key="2">
    <source>
        <dbReference type="Proteomes" id="UP000030002"/>
    </source>
</evidence>
<dbReference type="AlphaFoldDB" id="A0A0A0J4P9"/>
<gene>
    <name evidence="1" type="ORF">N802_11025</name>
</gene>
<keyword evidence="2" id="KW-1185">Reference proteome</keyword>
<dbReference type="RefSeq" id="WP_035916438.1">
    <property type="nucleotide sequence ID" value="NZ_AVPJ01000008.1"/>
</dbReference>
<dbReference type="Gene3D" id="3.40.1590.10">
    <property type="entry name" value="NMB0488-like"/>
    <property type="match status" value="1"/>
</dbReference>
<sequence length="158" mass="17023">MSDGSLSVYRRSDGYYLVASAQTTAGVWLDVAEPPGLLSRAADAAQLGGEVLDRLTQRRPTVLHPRPEEWAEVTRGGVTPVVTAAKVRSWRAFVTTATLVVVDRANQTFSVSPMKALPKPRGAFEPVLDNETKLRSPSAESLGGAILQAFDAVEHTHK</sequence>
<dbReference type="OrthoDB" id="7583759at2"/>
<name>A0A0A0J4P9_9MICO</name>
<dbReference type="SUPFAM" id="SSF160207">
    <property type="entry name" value="NMB0488-like"/>
    <property type="match status" value="1"/>
</dbReference>
<dbReference type="EMBL" id="AVPJ01000008">
    <property type="protein sequence ID" value="KGN32183.1"/>
    <property type="molecule type" value="Genomic_DNA"/>
</dbReference>
<reference evidence="1 2" key="1">
    <citation type="submission" date="2013-08" db="EMBL/GenBank/DDBJ databases">
        <title>The genome sequence of Knoellia sinensis.</title>
        <authorList>
            <person name="Zhu W."/>
            <person name="Wang G."/>
        </authorList>
    </citation>
    <scope>NUCLEOTIDE SEQUENCE [LARGE SCALE GENOMIC DNA]</scope>
    <source>
        <strain evidence="1 2">KCTC 19936</strain>
    </source>
</reference>
<proteinExistence type="predicted"/>
<evidence type="ECO:0000313" key="1">
    <source>
        <dbReference type="EMBL" id="KGN32183.1"/>
    </source>
</evidence>
<dbReference type="InterPro" id="IPR037891">
    <property type="entry name" value="Cdil-like_sf"/>
</dbReference>
<protein>
    <submittedName>
        <fullName evidence="1">Uncharacterized protein</fullName>
    </submittedName>
</protein>
<comment type="caution">
    <text evidence="1">The sequence shown here is derived from an EMBL/GenBank/DDBJ whole genome shotgun (WGS) entry which is preliminary data.</text>
</comment>
<accession>A0A0A0J4P9</accession>
<dbReference type="Proteomes" id="UP000030002">
    <property type="component" value="Unassembled WGS sequence"/>
</dbReference>